<dbReference type="Proteomes" id="UP000236316">
    <property type="component" value="Segment"/>
</dbReference>
<proteinExistence type="predicted"/>
<keyword evidence="1" id="KW-0472">Membrane</keyword>
<keyword evidence="3" id="KW-1185">Reference proteome</keyword>
<dbReference type="KEGG" id="vg:35382807"/>
<feature type="transmembrane region" description="Helical" evidence="1">
    <location>
        <begin position="258"/>
        <end position="284"/>
    </location>
</feature>
<dbReference type="EMBL" id="LT906555">
    <property type="protein sequence ID" value="SNW62865.1"/>
    <property type="molecule type" value="Genomic_DNA"/>
</dbReference>
<protein>
    <submittedName>
        <fullName evidence="2">Transmembrane domain-containing protein</fullName>
    </submittedName>
</protein>
<accession>A0A2I2L5N4</accession>
<keyword evidence="1" id="KW-1133">Transmembrane helix</keyword>
<dbReference type="RefSeq" id="YP_009449167.1">
    <property type="nucleotide sequence ID" value="NC_036594.1"/>
</dbReference>
<dbReference type="GeneID" id="35382807"/>
<evidence type="ECO:0000313" key="2">
    <source>
        <dbReference type="EMBL" id="SNW62865.1"/>
    </source>
</evidence>
<sequence>MSTYWIRGSIPLDTLVTLTYTDENGIIYFLRKLLVNGQSILVFDPTGDSYEVFNMESARDIGTMSLRSQNTTGWLGVNLQNGEVEIISIRETIYPLTTEVNPWGIALAGVTYQLEANGFPMRFRYLIPDIANWTDRSQPPPILTPPNTGQISPTRIQKIRILPLNVYATGACSVPITGDEVVRREIEWNYDGNVEKSFTTEDDCNVGIFYKYCGPGVVCSSNCRSSCNTGINADSCQWDENMSQFMCINAGNGEGGNIGVGIILLVVIVIIIIVILLIVGIIIYSRR</sequence>
<organism evidence="2">
    <name type="scientific">Orpheovirus IHUMI-LCC2</name>
    <dbReference type="NCBI Taxonomy" id="2023057"/>
    <lineage>
        <taxon>Viruses</taxon>
        <taxon>Varidnaviria</taxon>
        <taxon>Bamfordvirae</taxon>
        <taxon>Nucleocytoviricota</taxon>
        <taxon>Megaviricetes</taxon>
        <taxon>Pimascovirales</taxon>
        <taxon>Ocovirineae</taxon>
        <taxon>Orpheoviridae</taxon>
        <taxon>Alphaorpheovirus</taxon>
        <taxon>Alphaorpheovirus massiliense</taxon>
    </lineage>
</organism>
<evidence type="ECO:0000256" key="1">
    <source>
        <dbReference type="SAM" id="Phobius"/>
    </source>
</evidence>
<keyword evidence="1 2" id="KW-0812">Transmembrane</keyword>
<evidence type="ECO:0000313" key="3">
    <source>
        <dbReference type="Proteomes" id="UP000236316"/>
    </source>
</evidence>
<gene>
    <name evidence="2" type="ORF">ORPV_961</name>
</gene>
<name>A0A2I2L5N4_9VIRU</name>
<reference evidence="2" key="1">
    <citation type="submission" date="2017-08" db="EMBL/GenBank/DDBJ databases">
        <authorList>
            <consortium name="Urmite Genomes"/>
        </authorList>
    </citation>
    <scope>NUCLEOTIDE SEQUENCE [LARGE SCALE GENOMIC DNA]</scope>
    <source>
        <strain evidence="2">IHUMI-LCC2</strain>
    </source>
</reference>